<sequence>MVRTNNVLLGIYTNVLFVYLFYFQYKVFCFLILSDIQLFVFLTIQFYIQLN</sequence>
<keyword evidence="1" id="KW-0472">Membrane</keyword>
<feature type="transmembrane region" description="Helical" evidence="1">
    <location>
        <begin position="6"/>
        <end position="23"/>
    </location>
</feature>
<dbReference type="EMBL" id="CAJEWN010000089">
    <property type="protein sequence ID" value="CAD2162019.1"/>
    <property type="molecule type" value="Genomic_DNA"/>
</dbReference>
<accession>A0A6V7UPN9</accession>
<evidence type="ECO:0000313" key="3">
    <source>
        <dbReference type="Proteomes" id="UP000580250"/>
    </source>
</evidence>
<keyword evidence="1" id="KW-0812">Transmembrane</keyword>
<organism evidence="2 3">
    <name type="scientific">Meloidogyne enterolobii</name>
    <name type="common">Root-knot nematode worm</name>
    <name type="synonym">Meloidogyne mayaguensis</name>
    <dbReference type="NCBI Taxonomy" id="390850"/>
    <lineage>
        <taxon>Eukaryota</taxon>
        <taxon>Metazoa</taxon>
        <taxon>Ecdysozoa</taxon>
        <taxon>Nematoda</taxon>
        <taxon>Chromadorea</taxon>
        <taxon>Rhabditida</taxon>
        <taxon>Tylenchina</taxon>
        <taxon>Tylenchomorpha</taxon>
        <taxon>Tylenchoidea</taxon>
        <taxon>Meloidogynidae</taxon>
        <taxon>Meloidogyninae</taxon>
        <taxon>Meloidogyne</taxon>
    </lineage>
</organism>
<keyword evidence="1" id="KW-1133">Transmembrane helix</keyword>
<gene>
    <name evidence="2" type="ORF">MENT_LOCUS15175</name>
</gene>
<dbReference type="Proteomes" id="UP000580250">
    <property type="component" value="Unassembled WGS sequence"/>
</dbReference>
<comment type="caution">
    <text evidence="2">The sequence shown here is derived from an EMBL/GenBank/DDBJ whole genome shotgun (WGS) entry which is preliminary data.</text>
</comment>
<proteinExistence type="predicted"/>
<name>A0A6V7UPN9_MELEN</name>
<reference evidence="2 3" key="1">
    <citation type="submission" date="2020-08" db="EMBL/GenBank/DDBJ databases">
        <authorList>
            <person name="Koutsovoulos G."/>
            <person name="Danchin GJ E."/>
        </authorList>
    </citation>
    <scope>NUCLEOTIDE SEQUENCE [LARGE SCALE GENOMIC DNA]</scope>
</reference>
<dbReference type="AlphaFoldDB" id="A0A6V7UPN9"/>
<evidence type="ECO:0000256" key="1">
    <source>
        <dbReference type="SAM" id="Phobius"/>
    </source>
</evidence>
<evidence type="ECO:0000313" key="2">
    <source>
        <dbReference type="EMBL" id="CAD2162019.1"/>
    </source>
</evidence>
<protein>
    <submittedName>
        <fullName evidence="2">Uncharacterized protein</fullName>
    </submittedName>
</protein>
<feature type="transmembrane region" description="Helical" evidence="1">
    <location>
        <begin position="30"/>
        <end position="48"/>
    </location>
</feature>